<dbReference type="InterPro" id="IPR013538">
    <property type="entry name" value="ASHA1/2-like_C"/>
</dbReference>
<feature type="domain" description="Activator of Hsp90 ATPase homologue 1/2-like C-terminal" evidence="2">
    <location>
        <begin position="14"/>
        <end position="141"/>
    </location>
</feature>
<dbReference type="OrthoDB" id="2355173at2"/>
<keyword evidence="4" id="KW-1185">Reference proteome</keyword>
<accession>A0A385SWG1</accession>
<gene>
    <name evidence="3" type="ORF">D4L85_27310</name>
</gene>
<organism evidence="3 4">
    <name type="scientific">Chryseolinea soli</name>
    <dbReference type="NCBI Taxonomy" id="2321403"/>
    <lineage>
        <taxon>Bacteria</taxon>
        <taxon>Pseudomonadati</taxon>
        <taxon>Bacteroidota</taxon>
        <taxon>Cytophagia</taxon>
        <taxon>Cytophagales</taxon>
        <taxon>Fulvivirgaceae</taxon>
        <taxon>Chryseolinea</taxon>
    </lineage>
</organism>
<dbReference type="AlphaFoldDB" id="A0A385SWG1"/>
<dbReference type="EMBL" id="CP032382">
    <property type="protein sequence ID" value="AYB34060.1"/>
    <property type="molecule type" value="Genomic_DNA"/>
</dbReference>
<dbReference type="InterPro" id="IPR023393">
    <property type="entry name" value="START-like_dom_sf"/>
</dbReference>
<sequence length="144" mass="16821">MPDKFSTTVTINSEPAEVWSALIDPDRMTKWMGEADMGIEVHTDWKIEAPILIRGFHHVKFENKGRVLKYEKERRLSYSHLSSVSRLPDKQENYSILEFILTPIGNHTTLALSIENFPTETIQKHLEFYWKTTMLAIKENVESR</sequence>
<name>A0A385SWG1_9BACT</name>
<evidence type="ECO:0000313" key="4">
    <source>
        <dbReference type="Proteomes" id="UP000266183"/>
    </source>
</evidence>
<dbReference type="Gene3D" id="3.30.530.20">
    <property type="match status" value="1"/>
</dbReference>
<dbReference type="Pfam" id="PF08327">
    <property type="entry name" value="AHSA1"/>
    <property type="match status" value="1"/>
</dbReference>
<dbReference type="RefSeq" id="WP_119757284.1">
    <property type="nucleotide sequence ID" value="NZ_CP032382.1"/>
</dbReference>
<dbReference type="SUPFAM" id="SSF55961">
    <property type="entry name" value="Bet v1-like"/>
    <property type="match status" value="1"/>
</dbReference>
<comment type="similarity">
    <text evidence="1">Belongs to the AHA1 family.</text>
</comment>
<dbReference type="Proteomes" id="UP000266183">
    <property type="component" value="Chromosome"/>
</dbReference>
<reference evidence="4" key="1">
    <citation type="submission" date="2018-09" db="EMBL/GenBank/DDBJ databases">
        <title>Chryseolinea sp. KIS68-18 isolated from soil.</title>
        <authorList>
            <person name="Weon H.-Y."/>
            <person name="Kwon S.-W."/>
            <person name="Lee S.A."/>
        </authorList>
    </citation>
    <scope>NUCLEOTIDE SEQUENCE [LARGE SCALE GENOMIC DNA]</scope>
    <source>
        <strain evidence="4">KIS68-18</strain>
    </source>
</reference>
<dbReference type="CDD" id="cd07814">
    <property type="entry name" value="SRPBCC_CalC_Aha1-like"/>
    <property type="match status" value="1"/>
</dbReference>
<evidence type="ECO:0000259" key="2">
    <source>
        <dbReference type="Pfam" id="PF08327"/>
    </source>
</evidence>
<proteinExistence type="inferred from homology"/>
<protein>
    <submittedName>
        <fullName evidence="3">SRPBCC domain-containing protein</fullName>
    </submittedName>
</protein>
<evidence type="ECO:0000256" key="1">
    <source>
        <dbReference type="ARBA" id="ARBA00006817"/>
    </source>
</evidence>
<evidence type="ECO:0000313" key="3">
    <source>
        <dbReference type="EMBL" id="AYB34060.1"/>
    </source>
</evidence>
<dbReference type="KEGG" id="chk:D4L85_27310"/>